<dbReference type="Proteomes" id="UP000053105">
    <property type="component" value="Unassembled WGS sequence"/>
</dbReference>
<sequence length="249" mass="28209">MHKASDNTAWNKAATLRAMQWQGKPWQATVITRDPIRKRGLQGERRMQRADIPRPFYARKNEAKWIDGKRKRTRGNAVVPHIAASRLSCAECEIPLHAKCNLLDQGIIHIATRILVQLMAAKGDEGSGATRLLSHQREPQLLGFHGILRTMPISGSYLVPFFHLLGHVYAQQITLTSPGEYNEANPRSPRSSARLRLDRVSSSPDCEDVKEKRNFHVEPIRARNMIQCPSLQMGETGKRFIGLMIFNDQ</sequence>
<protein>
    <submittedName>
        <fullName evidence="2">Uncharacterized protein</fullName>
    </submittedName>
</protein>
<keyword evidence="3" id="KW-1185">Reference proteome</keyword>
<dbReference type="AlphaFoldDB" id="A0A0N0U3I6"/>
<evidence type="ECO:0000256" key="1">
    <source>
        <dbReference type="SAM" id="MobiDB-lite"/>
    </source>
</evidence>
<proteinExistence type="predicted"/>
<evidence type="ECO:0000313" key="2">
    <source>
        <dbReference type="EMBL" id="KOX69251.1"/>
    </source>
</evidence>
<reference evidence="2 3" key="1">
    <citation type="submission" date="2015-07" db="EMBL/GenBank/DDBJ databases">
        <title>The genome of Melipona quadrifasciata.</title>
        <authorList>
            <person name="Pan H."/>
            <person name="Kapheim K."/>
        </authorList>
    </citation>
    <scope>NUCLEOTIDE SEQUENCE [LARGE SCALE GENOMIC DNA]</scope>
    <source>
        <strain evidence="2">0111107301</strain>
        <tissue evidence="2">Whole body</tissue>
    </source>
</reference>
<organism evidence="2 3">
    <name type="scientific">Melipona quadrifasciata</name>
    <dbReference type="NCBI Taxonomy" id="166423"/>
    <lineage>
        <taxon>Eukaryota</taxon>
        <taxon>Metazoa</taxon>
        <taxon>Ecdysozoa</taxon>
        <taxon>Arthropoda</taxon>
        <taxon>Hexapoda</taxon>
        <taxon>Insecta</taxon>
        <taxon>Pterygota</taxon>
        <taxon>Neoptera</taxon>
        <taxon>Endopterygota</taxon>
        <taxon>Hymenoptera</taxon>
        <taxon>Apocrita</taxon>
        <taxon>Aculeata</taxon>
        <taxon>Apoidea</taxon>
        <taxon>Anthophila</taxon>
        <taxon>Apidae</taxon>
        <taxon>Melipona</taxon>
    </lineage>
</organism>
<gene>
    <name evidence="2" type="ORF">WN51_04287</name>
</gene>
<name>A0A0N0U3I6_9HYME</name>
<feature type="region of interest" description="Disordered" evidence="1">
    <location>
        <begin position="179"/>
        <end position="199"/>
    </location>
</feature>
<dbReference type="OrthoDB" id="10520557at2759"/>
<accession>A0A0N0U3I6</accession>
<dbReference type="EMBL" id="KQ435896">
    <property type="protein sequence ID" value="KOX69251.1"/>
    <property type="molecule type" value="Genomic_DNA"/>
</dbReference>
<evidence type="ECO:0000313" key="3">
    <source>
        <dbReference type="Proteomes" id="UP000053105"/>
    </source>
</evidence>